<sequence length="123" mass="13163">MEGKGVRAPFTAVIMGVLILGLVVAKIEAKSCCRNTLGRNCYNACRVPGTPRPTCATLCDCIHVTGNTCPPSHPRSGMLEIDYGNLAVTCPNDELRECFTKCIESEGQNVEACANKCGCYVSM</sequence>
<dbReference type="PANTHER" id="PTHR33920">
    <property type="entry name" value="THIONIN-2.1-RELATED"/>
    <property type="match status" value="1"/>
</dbReference>
<dbReference type="Pfam" id="PF00321">
    <property type="entry name" value="Thionin"/>
    <property type="match status" value="1"/>
</dbReference>
<keyword evidence="8" id="KW-1185">Reference proteome</keyword>
<evidence type="ECO:0000256" key="2">
    <source>
        <dbReference type="ARBA" id="ARBA00022525"/>
    </source>
</evidence>
<gene>
    <name evidence="7" type="ORF">FRX31_013336</name>
</gene>
<evidence type="ECO:0000313" key="8">
    <source>
        <dbReference type="Proteomes" id="UP000554482"/>
    </source>
</evidence>
<dbReference type="Proteomes" id="UP000554482">
    <property type="component" value="Unassembled WGS sequence"/>
</dbReference>
<feature type="chain" id="PRO_5029794420" evidence="6">
    <location>
        <begin position="30"/>
        <end position="123"/>
    </location>
</feature>
<dbReference type="EMBL" id="JABWDY010015125">
    <property type="protein sequence ID" value="KAF5197077.1"/>
    <property type="molecule type" value="Genomic_DNA"/>
</dbReference>
<dbReference type="PANTHER" id="PTHR33920:SF2">
    <property type="entry name" value="THIONIN-2.1-RELATED"/>
    <property type="match status" value="1"/>
</dbReference>
<evidence type="ECO:0000256" key="1">
    <source>
        <dbReference type="ARBA" id="ARBA00004613"/>
    </source>
</evidence>
<keyword evidence="4" id="KW-0611">Plant defense</keyword>
<dbReference type="OrthoDB" id="1094916at2759"/>
<dbReference type="SUPFAM" id="SSF57429">
    <property type="entry name" value="Crambin-like"/>
    <property type="match status" value="1"/>
</dbReference>
<dbReference type="InterPro" id="IPR036391">
    <property type="entry name" value="Thionin-like_sf"/>
</dbReference>
<feature type="signal peptide" evidence="6">
    <location>
        <begin position="1"/>
        <end position="29"/>
    </location>
</feature>
<evidence type="ECO:0000256" key="4">
    <source>
        <dbReference type="ARBA" id="ARBA00022821"/>
    </source>
</evidence>
<protein>
    <submittedName>
        <fullName evidence="7">Leaf-specific thionin</fullName>
    </submittedName>
</protein>
<accession>A0A7J6WJI7</accession>
<proteinExistence type="predicted"/>
<dbReference type="GO" id="GO:0050832">
    <property type="term" value="P:defense response to fungus"/>
    <property type="evidence" value="ECO:0007669"/>
    <property type="project" value="UniProtKB-ARBA"/>
</dbReference>
<dbReference type="GO" id="GO:0001897">
    <property type="term" value="P:symbiont-mediated cytolysis of host cell"/>
    <property type="evidence" value="ECO:0007669"/>
    <property type="project" value="UniProtKB-ARBA"/>
</dbReference>
<dbReference type="Gene3D" id="3.30.1350.10">
    <property type="entry name" value="Thionin-like"/>
    <property type="match status" value="1"/>
</dbReference>
<dbReference type="GO" id="GO:0005576">
    <property type="term" value="C:extracellular region"/>
    <property type="evidence" value="ECO:0007669"/>
    <property type="project" value="UniProtKB-SubCell"/>
</dbReference>
<evidence type="ECO:0000256" key="5">
    <source>
        <dbReference type="ARBA" id="ARBA00023157"/>
    </source>
</evidence>
<dbReference type="GO" id="GO:0090729">
    <property type="term" value="F:toxin activity"/>
    <property type="evidence" value="ECO:0007669"/>
    <property type="project" value="UniProtKB-KW"/>
</dbReference>
<dbReference type="PRINTS" id="PR00287">
    <property type="entry name" value="THIONIN"/>
</dbReference>
<dbReference type="FunFam" id="3.30.1350.10:FF:000001">
    <property type="entry name" value="Hellethionin-D"/>
    <property type="match status" value="1"/>
</dbReference>
<evidence type="ECO:0000256" key="3">
    <source>
        <dbReference type="ARBA" id="ARBA00022656"/>
    </source>
</evidence>
<evidence type="ECO:0000256" key="6">
    <source>
        <dbReference type="SAM" id="SignalP"/>
    </source>
</evidence>
<evidence type="ECO:0000313" key="7">
    <source>
        <dbReference type="EMBL" id="KAF5197077.1"/>
    </source>
</evidence>
<comment type="caution">
    <text evidence="7">The sequence shown here is derived from an EMBL/GenBank/DDBJ whole genome shotgun (WGS) entry which is preliminary data.</text>
</comment>
<dbReference type="InterPro" id="IPR001010">
    <property type="entry name" value="Thionin"/>
</dbReference>
<dbReference type="PROSITE" id="PS00271">
    <property type="entry name" value="THIONIN"/>
    <property type="match status" value="1"/>
</dbReference>
<organism evidence="7 8">
    <name type="scientific">Thalictrum thalictroides</name>
    <name type="common">Rue-anemone</name>
    <name type="synonym">Anemone thalictroides</name>
    <dbReference type="NCBI Taxonomy" id="46969"/>
    <lineage>
        <taxon>Eukaryota</taxon>
        <taxon>Viridiplantae</taxon>
        <taxon>Streptophyta</taxon>
        <taxon>Embryophyta</taxon>
        <taxon>Tracheophyta</taxon>
        <taxon>Spermatophyta</taxon>
        <taxon>Magnoliopsida</taxon>
        <taxon>Ranunculales</taxon>
        <taxon>Ranunculaceae</taxon>
        <taxon>Thalictroideae</taxon>
        <taxon>Thalictrum</taxon>
    </lineage>
</organism>
<name>A0A7J6WJI7_THATH</name>
<comment type="subcellular location">
    <subcellularLocation>
        <location evidence="1">Secreted</location>
    </subcellularLocation>
</comment>
<keyword evidence="3" id="KW-0800">Toxin</keyword>
<keyword evidence="6" id="KW-0732">Signal</keyword>
<dbReference type="GO" id="GO:0050830">
    <property type="term" value="P:defense response to Gram-positive bacterium"/>
    <property type="evidence" value="ECO:0007669"/>
    <property type="project" value="UniProtKB-ARBA"/>
</dbReference>
<keyword evidence="2" id="KW-0964">Secreted</keyword>
<dbReference type="AlphaFoldDB" id="A0A7J6WJI7"/>
<reference evidence="7 8" key="1">
    <citation type="submission" date="2020-06" db="EMBL/GenBank/DDBJ databases">
        <title>Transcriptomic and genomic resources for Thalictrum thalictroides and T. hernandezii: Facilitating candidate gene discovery in an emerging model plant lineage.</title>
        <authorList>
            <person name="Arias T."/>
            <person name="Riano-Pachon D.M."/>
            <person name="Di Stilio V.S."/>
        </authorList>
    </citation>
    <scope>NUCLEOTIDE SEQUENCE [LARGE SCALE GENOMIC DNA]</scope>
    <source>
        <strain evidence="8">cv. WT478/WT964</strain>
        <tissue evidence="7">Leaves</tissue>
    </source>
</reference>
<keyword evidence="5" id="KW-1015">Disulfide bond</keyword>